<feature type="compositionally biased region" description="Low complexity" evidence="1">
    <location>
        <begin position="325"/>
        <end position="336"/>
    </location>
</feature>
<sequence>MSLGLGASGESGIGSGEYELFNLLHKIEVNLAELSLIRDVARSYVNSLKSCPLNRIIVPPTIMAHFILDALSYSYQTIQETGNSSRRNAFTPSPPSNPSVAVHRRPCDDSLALELALEVLGMRVFISETDHPMLCESIRRQRGELSMTLLLRNRDCLEKLGVILDKLLDSAVHRMYENHSSNGIFFISNKEILSVRAKNPAYTSEASCKDNDEPCCSSTIRRKSSNSSRKSIKENYAEAETIDTGRDLNSTLIEEEFNSITISGESINRQPTQDSSTSSSVTTVVTEAESHEDDSSPRLSELSASSSGISHGQPIFFNDKSGAAQDSMQMPQKTQQQQLSRHSAAQFRFLSNQATEAQAHYMVEFAKRLLTEAGGNQSNTMFNPLHNNAAAAIGINNNQASVGGPHRHLHICSFLIGLYALGLNNQVSSTWPTRTYSTHVSWIQTQALEIGRSALEIVRKTWQAHLTPTEVASLADKASQSADGTVVEEAALLALSVLQKAYALTVVESTKALDQCKEHSCMLLQEACLSVEKAAEKDGVYPEVLFKVANHWFNLHKEVSCSGISTISAVSVQQPNYNIPPPPIHPQYRPQRMLPPPTMMHQMSNDNNGSNAACTSAQTSSSNQQHRLHISHSAPNLQPGIVSASQQPPFLSPLPQQQKPWMTKGQPVGGSSTAQGFPSSTYTAYPPLPTAAQSFRDWSRYVRLPTTPQPTPNQHRAPPPPFYHQQHYDPNYAPAGPPLAHVASTPMNDPQKVFLINAHRVGMRALDTMGLRNSDEGSWSFNKYSKNPNFCNEIRWLFEDVSIKIGVPYVSSFCEKLSDCIASPFLLLHFMKESLKYFQQQQQFNPFQHHQINAMPTFNSPPITASGPSNNPNTQFMCSSGGASQRGASGHQTSAANNCPYSVNQGTAAVTIQLNVVKSIGCQAKNIMLQHLFPHPIAELMRHCVEMSYVAAYNKLNYTRFGESDIDDICELVLVAREAFGMIPQNAGKVMFDTYLRFVRKQKMYKKEVAQKITNCLQN</sequence>
<feature type="region of interest" description="Disordered" evidence="1">
    <location>
        <begin position="263"/>
        <end position="336"/>
    </location>
</feature>
<feature type="region of interest" description="Disordered" evidence="1">
    <location>
        <begin position="604"/>
        <end position="688"/>
    </location>
</feature>
<dbReference type="AlphaFoldDB" id="A0A915EH90"/>
<feature type="compositionally biased region" description="Low complexity" evidence="1">
    <location>
        <begin position="645"/>
        <end position="660"/>
    </location>
</feature>
<feature type="compositionally biased region" description="Polar residues" evidence="1">
    <location>
        <begin position="263"/>
        <end position="274"/>
    </location>
</feature>
<accession>A0A915EH90</accession>
<keyword evidence="2" id="KW-1185">Reference proteome</keyword>
<dbReference type="PANTHER" id="PTHR22619">
    <property type="entry name" value="ZINC FINGER SWIM DOMAIN CONTAINING PROTEIN 4, 5, 6"/>
    <property type="match status" value="1"/>
</dbReference>
<feature type="compositionally biased region" description="Polar residues" evidence="1">
    <location>
        <begin position="604"/>
        <end position="625"/>
    </location>
</feature>
<proteinExistence type="predicted"/>
<organism evidence="2 3">
    <name type="scientific">Ditylenchus dipsaci</name>
    <dbReference type="NCBI Taxonomy" id="166011"/>
    <lineage>
        <taxon>Eukaryota</taxon>
        <taxon>Metazoa</taxon>
        <taxon>Ecdysozoa</taxon>
        <taxon>Nematoda</taxon>
        <taxon>Chromadorea</taxon>
        <taxon>Rhabditida</taxon>
        <taxon>Tylenchina</taxon>
        <taxon>Tylenchomorpha</taxon>
        <taxon>Sphaerularioidea</taxon>
        <taxon>Anguinidae</taxon>
        <taxon>Anguininae</taxon>
        <taxon>Ditylenchus</taxon>
    </lineage>
</organism>
<feature type="compositionally biased region" description="Polar residues" evidence="1">
    <location>
        <begin position="669"/>
        <end position="683"/>
    </location>
</feature>
<dbReference type="WBParaSite" id="jg6315">
    <property type="protein sequence ID" value="jg6315"/>
    <property type="gene ID" value="jg6315"/>
</dbReference>
<name>A0A915EH90_9BILA</name>
<feature type="compositionally biased region" description="Low complexity" evidence="1">
    <location>
        <begin position="275"/>
        <end position="286"/>
    </location>
</feature>
<evidence type="ECO:0000313" key="3">
    <source>
        <dbReference type="WBParaSite" id="jg6315"/>
    </source>
</evidence>
<evidence type="ECO:0000256" key="1">
    <source>
        <dbReference type="SAM" id="MobiDB-lite"/>
    </source>
</evidence>
<dbReference type="Proteomes" id="UP000887574">
    <property type="component" value="Unplaced"/>
</dbReference>
<feature type="compositionally biased region" description="Low complexity" evidence="1">
    <location>
        <begin position="297"/>
        <end position="310"/>
    </location>
</feature>
<reference evidence="3" key="1">
    <citation type="submission" date="2022-11" db="UniProtKB">
        <authorList>
            <consortium name="WormBaseParasite"/>
        </authorList>
    </citation>
    <scope>IDENTIFICATION</scope>
</reference>
<dbReference type="GO" id="GO:0031462">
    <property type="term" value="C:Cul2-RING ubiquitin ligase complex"/>
    <property type="evidence" value="ECO:0007669"/>
    <property type="project" value="TreeGrafter"/>
</dbReference>
<feature type="region of interest" description="Disordered" evidence="1">
    <location>
        <begin position="203"/>
        <end position="233"/>
    </location>
</feature>
<evidence type="ECO:0000313" key="2">
    <source>
        <dbReference type="Proteomes" id="UP000887574"/>
    </source>
</evidence>
<protein>
    <submittedName>
        <fullName evidence="3">Zinc finger SWIM domain-containing protein 8</fullName>
    </submittedName>
</protein>
<dbReference type="PANTHER" id="PTHR22619:SF1">
    <property type="entry name" value="ZINC FINGER SWIM DOMAIN-CONTAINING PROTEIN 8"/>
    <property type="match status" value="1"/>
</dbReference>